<evidence type="ECO:0000313" key="8">
    <source>
        <dbReference type="EMBL" id="MFC5985595.1"/>
    </source>
</evidence>
<comment type="catalytic activity">
    <reaction evidence="6">
        <text>2 a quinone + NADH + H(+) = 2 a 1,4-benzosemiquinone + NAD(+)</text>
        <dbReference type="Rhea" id="RHEA:65952"/>
        <dbReference type="ChEBI" id="CHEBI:15378"/>
        <dbReference type="ChEBI" id="CHEBI:57540"/>
        <dbReference type="ChEBI" id="CHEBI:57945"/>
        <dbReference type="ChEBI" id="CHEBI:132124"/>
        <dbReference type="ChEBI" id="CHEBI:134225"/>
    </reaction>
</comment>
<evidence type="ECO:0000256" key="1">
    <source>
        <dbReference type="ARBA" id="ARBA00022630"/>
    </source>
</evidence>
<keyword evidence="9" id="KW-1185">Reference proteome</keyword>
<keyword evidence="4 6" id="KW-0520">NAD</keyword>
<dbReference type="Proteomes" id="UP001596250">
    <property type="component" value="Unassembled WGS sequence"/>
</dbReference>
<proteinExistence type="inferred from homology"/>
<comment type="catalytic activity">
    <reaction evidence="5">
        <text>N,N-dimethyl-1,4-phenylenediamine + anthranilate + 2 NAD(+) = 2-(4-dimethylaminophenyl)diazenylbenzoate + 2 NADH + 2 H(+)</text>
        <dbReference type="Rhea" id="RHEA:55872"/>
        <dbReference type="ChEBI" id="CHEBI:15378"/>
        <dbReference type="ChEBI" id="CHEBI:15783"/>
        <dbReference type="ChEBI" id="CHEBI:16567"/>
        <dbReference type="ChEBI" id="CHEBI:57540"/>
        <dbReference type="ChEBI" id="CHEBI:57945"/>
        <dbReference type="ChEBI" id="CHEBI:71579"/>
        <dbReference type="EC" id="1.7.1.17"/>
    </reaction>
    <physiologicalReaction direction="right-to-left" evidence="5">
        <dbReference type="Rhea" id="RHEA:55874"/>
    </physiologicalReaction>
</comment>
<dbReference type="EC" id="1.6.5.-" evidence="6"/>
<dbReference type="EMBL" id="JBHSQV010000028">
    <property type="protein sequence ID" value="MFC5985595.1"/>
    <property type="molecule type" value="Genomic_DNA"/>
</dbReference>
<reference evidence="9" key="1">
    <citation type="journal article" date="2019" name="Int. J. Syst. Evol. Microbiol.">
        <title>The Global Catalogue of Microorganisms (GCM) 10K type strain sequencing project: providing services to taxonomists for standard genome sequencing and annotation.</title>
        <authorList>
            <consortium name="The Broad Institute Genomics Platform"/>
            <consortium name="The Broad Institute Genome Sequencing Center for Infectious Disease"/>
            <person name="Wu L."/>
            <person name="Ma J."/>
        </authorList>
    </citation>
    <scope>NUCLEOTIDE SEQUENCE [LARGE SCALE GENOMIC DNA]</scope>
    <source>
        <strain evidence="9">CCM 8749</strain>
    </source>
</reference>
<dbReference type="HAMAP" id="MF_01216">
    <property type="entry name" value="Azoreductase_type1"/>
    <property type="match status" value="1"/>
</dbReference>
<dbReference type="InterPro" id="IPR050104">
    <property type="entry name" value="FMN-dep_NADH:Q_OxRdtase_AzoR1"/>
</dbReference>
<comment type="caution">
    <text evidence="8">The sequence shown here is derived from an EMBL/GenBank/DDBJ whole genome shotgun (WGS) entry which is preliminary data.</text>
</comment>
<dbReference type="GO" id="GO:0016491">
    <property type="term" value="F:oxidoreductase activity"/>
    <property type="evidence" value="ECO:0007669"/>
    <property type="project" value="UniProtKB-KW"/>
</dbReference>
<dbReference type="EC" id="1.7.1.17" evidence="6"/>
<organism evidence="8 9">
    <name type="scientific">Marinicrinis lubricantis</name>
    <dbReference type="NCBI Taxonomy" id="2086470"/>
    <lineage>
        <taxon>Bacteria</taxon>
        <taxon>Bacillati</taxon>
        <taxon>Bacillota</taxon>
        <taxon>Bacilli</taxon>
        <taxon>Bacillales</taxon>
        <taxon>Paenibacillaceae</taxon>
    </lineage>
</organism>
<protein>
    <recommendedName>
        <fullName evidence="6">FMN dependent NADH:quinone oxidoreductase</fullName>
        <ecNumber evidence="6">1.6.5.-</ecNumber>
    </recommendedName>
    <alternativeName>
        <fullName evidence="6">Azo-dye reductase</fullName>
    </alternativeName>
    <alternativeName>
        <fullName evidence="6">FMN-dependent NADH-azo compound oxidoreductase</fullName>
    </alternativeName>
    <alternativeName>
        <fullName evidence="6">FMN-dependent NADH-azoreductase</fullName>
        <ecNumber evidence="6">1.7.1.17</ecNumber>
    </alternativeName>
</protein>
<comment type="function">
    <text evidence="6">Also exhibits azoreductase activity. Catalyzes the reductive cleavage of the azo bond in aromatic azo compounds to the corresponding amines.</text>
</comment>
<keyword evidence="1 6" id="KW-0285">Flavoprotein</keyword>
<comment type="function">
    <text evidence="6">Quinone reductase that provides resistance to thiol-specific stress caused by electrophilic quinones.</text>
</comment>
<dbReference type="NCBIfam" id="NF010075">
    <property type="entry name" value="PRK13556.1"/>
    <property type="match status" value="1"/>
</dbReference>
<evidence type="ECO:0000256" key="5">
    <source>
        <dbReference type="ARBA" id="ARBA00048542"/>
    </source>
</evidence>
<gene>
    <name evidence="6" type="primary">azoR</name>
    <name evidence="8" type="ORF">ACFPXP_03975</name>
</gene>
<feature type="domain" description="Flavodoxin-like fold" evidence="7">
    <location>
        <begin position="3"/>
        <end position="203"/>
    </location>
</feature>
<dbReference type="Pfam" id="PF02525">
    <property type="entry name" value="Flavodoxin_2"/>
    <property type="match status" value="1"/>
</dbReference>
<dbReference type="PANTHER" id="PTHR43741">
    <property type="entry name" value="FMN-DEPENDENT NADH-AZOREDUCTASE 1"/>
    <property type="match status" value="1"/>
</dbReference>
<dbReference type="SUPFAM" id="SSF52218">
    <property type="entry name" value="Flavoproteins"/>
    <property type="match status" value="1"/>
</dbReference>
<evidence type="ECO:0000256" key="2">
    <source>
        <dbReference type="ARBA" id="ARBA00022643"/>
    </source>
</evidence>
<accession>A0ABW1IKH5</accession>
<comment type="caution">
    <text evidence="6">Lacks conserved residue(s) required for the propagation of feature annotation.</text>
</comment>
<evidence type="ECO:0000256" key="6">
    <source>
        <dbReference type="HAMAP-Rule" id="MF_01216"/>
    </source>
</evidence>
<evidence type="ECO:0000259" key="7">
    <source>
        <dbReference type="Pfam" id="PF02525"/>
    </source>
</evidence>
<evidence type="ECO:0000313" key="9">
    <source>
        <dbReference type="Proteomes" id="UP001596250"/>
    </source>
</evidence>
<keyword evidence="3 6" id="KW-0560">Oxidoreductase</keyword>
<comment type="subunit">
    <text evidence="6">Homodimer.</text>
</comment>
<name>A0ABW1IKH5_9BACL</name>
<comment type="similarity">
    <text evidence="6">Belongs to the azoreductase type 1 family.</text>
</comment>
<dbReference type="InterPro" id="IPR023048">
    <property type="entry name" value="NADH:quinone_OxRdtase_FMN_depd"/>
</dbReference>
<evidence type="ECO:0000256" key="4">
    <source>
        <dbReference type="ARBA" id="ARBA00023027"/>
    </source>
</evidence>
<dbReference type="InterPro" id="IPR029039">
    <property type="entry name" value="Flavoprotein-like_sf"/>
</dbReference>
<keyword evidence="2 6" id="KW-0288">FMN</keyword>
<dbReference type="PANTHER" id="PTHR43741:SF4">
    <property type="entry name" value="FMN-DEPENDENT NADH:QUINONE OXIDOREDUCTASE"/>
    <property type="match status" value="1"/>
</dbReference>
<comment type="cofactor">
    <cofactor evidence="6">
        <name>FMN</name>
        <dbReference type="ChEBI" id="CHEBI:58210"/>
    </cofactor>
    <text evidence="6">Binds 1 FMN per subunit.</text>
</comment>
<dbReference type="Gene3D" id="3.40.50.360">
    <property type="match status" value="1"/>
</dbReference>
<dbReference type="InterPro" id="IPR003680">
    <property type="entry name" value="Flavodoxin_fold"/>
</dbReference>
<evidence type="ECO:0000256" key="3">
    <source>
        <dbReference type="ARBA" id="ARBA00023002"/>
    </source>
</evidence>
<dbReference type="RefSeq" id="WP_379892589.1">
    <property type="nucleotide sequence ID" value="NZ_CBCSCT010000018.1"/>
</dbReference>
<sequence>MSTVLFVKANNRPMEQAVSVKLYEAFLGSYKESHPEDTIIELDLFQVELPYMNADLINGKFKAGRGMELTPEEAAAFEISSKYLNQFLAADKVVFAFPLWNMTIPAVLHTYIDYIYEAGKTFKYTEQGPVGLIPDKKIALLNARGGVYSEGPAAAAEMSLNFVRNIMMFFGVTDITTVVVEGHNQMPDQAEAIIGQGIENAKKAAVSF</sequence>